<feature type="transmembrane region" description="Helical" evidence="1">
    <location>
        <begin position="104"/>
        <end position="124"/>
    </location>
</feature>
<gene>
    <name evidence="2" type="ORF">Verru16b_01818</name>
</gene>
<accession>A0A1D8AV29</accession>
<sequence>MPDAGAALSLFFRSGVALCFIGHGAYGIITKAGWLPYFAVAGIGEPLAWQLMPWVGAMDIAIGFLAFVWPCRALFAWAAAWAVWTALLRPLAGQGWSEFFERAGNYGVPLAALVALGLAGGWFARLPEGWPAPAGDTRHRLAWTLRLTTVVLLLGHAGCALLLEKAALAKHYAVLGPGDPGAVMLAVGWFEVALATLVLVRPVPALLVFVAVWKLGTESLFLTSGAPAPFFEVVERGGSYLAPLALAWLAIRFPAPSSVSLAAHPA</sequence>
<feature type="transmembrane region" description="Helical" evidence="1">
    <location>
        <begin position="145"/>
        <end position="163"/>
    </location>
</feature>
<keyword evidence="1" id="KW-1133">Transmembrane helix</keyword>
<protein>
    <submittedName>
        <fullName evidence="2">Uncharacterized protein</fullName>
    </submittedName>
</protein>
<evidence type="ECO:0000313" key="3">
    <source>
        <dbReference type="Proteomes" id="UP000095228"/>
    </source>
</evidence>
<reference evidence="2 3" key="1">
    <citation type="submission" date="2016-06" db="EMBL/GenBank/DDBJ databases">
        <title>Three novel species with peptidoglycan cell walls form the new genus Lacunisphaera gen. nov. in the family Opitutaceae of the verrucomicrobial subdivision 4.</title>
        <authorList>
            <person name="Rast P."/>
            <person name="Gloeckner I."/>
            <person name="Jogler M."/>
            <person name="Boedeker C."/>
            <person name="Jeske O."/>
            <person name="Wiegand S."/>
            <person name="Reinhardt R."/>
            <person name="Schumann P."/>
            <person name="Rohde M."/>
            <person name="Spring S."/>
            <person name="Gloeckner F.O."/>
            <person name="Jogler C."/>
        </authorList>
    </citation>
    <scope>NUCLEOTIDE SEQUENCE [LARGE SCALE GENOMIC DNA]</scope>
    <source>
        <strain evidence="2 3">IG16b</strain>
    </source>
</reference>
<organism evidence="2 3">
    <name type="scientific">Lacunisphaera limnophila</name>
    <dbReference type="NCBI Taxonomy" id="1838286"/>
    <lineage>
        <taxon>Bacteria</taxon>
        <taxon>Pseudomonadati</taxon>
        <taxon>Verrucomicrobiota</taxon>
        <taxon>Opitutia</taxon>
        <taxon>Opitutales</taxon>
        <taxon>Opitutaceae</taxon>
        <taxon>Lacunisphaera</taxon>
    </lineage>
</organism>
<dbReference type="KEGG" id="obg:Verru16b_01818"/>
<evidence type="ECO:0000256" key="1">
    <source>
        <dbReference type="SAM" id="Phobius"/>
    </source>
</evidence>
<dbReference type="AlphaFoldDB" id="A0A1D8AV29"/>
<keyword evidence="3" id="KW-1185">Reference proteome</keyword>
<proteinExistence type="predicted"/>
<dbReference type="OrthoDB" id="669592at2"/>
<dbReference type="Proteomes" id="UP000095228">
    <property type="component" value="Chromosome"/>
</dbReference>
<dbReference type="RefSeq" id="WP_069961972.1">
    <property type="nucleotide sequence ID" value="NZ_CP016094.1"/>
</dbReference>
<name>A0A1D8AV29_9BACT</name>
<keyword evidence="1" id="KW-0812">Transmembrane</keyword>
<dbReference type="EMBL" id="CP016094">
    <property type="protein sequence ID" value="AOS44750.1"/>
    <property type="molecule type" value="Genomic_DNA"/>
</dbReference>
<dbReference type="STRING" id="1838286.Verru16b_01818"/>
<evidence type="ECO:0000313" key="2">
    <source>
        <dbReference type="EMBL" id="AOS44750.1"/>
    </source>
</evidence>
<keyword evidence="1" id="KW-0472">Membrane</keyword>